<evidence type="ECO:0000256" key="1">
    <source>
        <dbReference type="SAM" id="MobiDB-lite"/>
    </source>
</evidence>
<protein>
    <submittedName>
        <fullName evidence="2">Uncharacterized protein</fullName>
    </submittedName>
</protein>
<evidence type="ECO:0000313" key="2">
    <source>
        <dbReference type="EMBL" id="KAF6330297.1"/>
    </source>
</evidence>
<dbReference type="Proteomes" id="UP000527355">
    <property type="component" value="Unassembled WGS sequence"/>
</dbReference>
<organism evidence="2 3">
    <name type="scientific">Myotis myotis</name>
    <name type="common">Greater mouse-eared bat</name>
    <name type="synonym">Vespertilio myotis</name>
    <dbReference type="NCBI Taxonomy" id="51298"/>
    <lineage>
        <taxon>Eukaryota</taxon>
        <taxon>Metazoa</taxon>
        <taxon>Chordata</taxon>
        <taxon>Craniata</taxon>
        <taxon>Vertebrata</taxon>
        <taxon>Euteleostomi</taxon>
        <taxon>Mammalia</taxon>
        <taxon>Eutheria</taxon>
        <taxon>Laurasiatheria</taxon>
        <taxon>Chiroptera</taxon>
        <taxon>Yangochiroptera</taxon>
        <taxon>Vespertilionidae</taxon>
        <taxon>Myotis</taxon>
    </lineage>
</organism>
<reference evidence="2 3" key="1">
    <citation type="journal article" date="2020" name="Nature">
        <title>Six reference-quality genomes reveal evolution of bat adaptations.</title>
        <authorList>
            <person name="Jebb D."/>
            <person name="Huang Z."/>
            <person name="Pippel M."/>
            <person name="Hughes G.M."/>
            <person name="Lavrichenko K."/>
            <person name="Devanna P."/>
            <person name="Winkler S."/>
            <person name="Jermiin L.S."/>
            <person name="Skirmuntt E.C."/>
            <person name="Katzourakis A."/>
            <person name="Burkitt-Gray L."/>
            <person name="Ray D.A."/>
            <person name="Sullivan K.A.M."/>
            <person name="Roscito J.G."/>
            <person name="Kirilenko B.M."/>
            <person name="Davalos L.M."/>
            <person name="Corthals A.P."/>
            <person name="Power M.L."/>
            <person name="Jones G."/>
            <person name="Ransome R.D."/>
            <person name="Dechmann D.K.N."/>
            <person name="Locatelli A.G."/>
            <person name="Puechmaille S.J."/>
            <person name="Fedrigo O."/>
            <person name="Jarvis E.D."/>
            <person name="Hiller M."/>
            <person name="Vernes S.C."/>
            <person name="Myers E.W."/>
            <person name="Teeling E.C."/>
        </authorList>
    </citation>
    <scope>NUCLEOTIDE SEQUENCE [LARGE SCALE GENOMIC DNA]</scope>
    <source>
        <strain evidence="2">MMyoMyo1</strain>
        <tissue evidence="2">Flight muscle</tissue>
    </source>
</reference>
<name>A0A7J7VYJ9_MYOMY</name>
<dbReference type="EMBL" id="JABWUV010000009">
    <property type="protein sequence ID" value="KAF6330297.1"/>
    <property type="molecule type" value="Genomic_DNA"/>
</dbReference>
<accession>A0A7J7VYJ9</accession>
<evidence type="ECO:0000313" key="3">
    <source>
        <dbReference type="Proteomes" id="UP000527355"/>
    </source>
</evidence>
<sequence>MNCVVQGQCWKRDAQKVPFIVNNIGQVISNLPSSCFLRINMNVNVSVKLIKGCVCVREMWCILCASDKHKKKSEISVVYCFILKLEAWCMKFVHGGQRGVPQPGLYPLQSRTTRWMSDPRGIGPKPAVRHPSHNLGPLAPNRSSACLPA</sequence>
<feature type="region of interest" description="Disordered" evidence="1">
    <location>
        <begin position="119"/>
        <end position="149"/>
    </location>
</feature>
<proteinExistence type="predicted"/>
<keyword evidence="3" id="KW-1185">Reference proteome</keyword>
<gene>
    <name evidence="2" type="ORF">mMyoMyo1_012288</name>
</gene>
<dbReference type="AlphaFoldDB" id="A0A7J7VYJ9"/>
<comment type="caution">
    <text evidence="2">The sequence shown here is derived from an EMBL/GenBank/DDBJ whole genome shotgun (WGS) entry which is preliminary data.</text>
</comment>